<organism evidence="2 3">
    <name type="scientific">Cyphellophora europaea (strain CBS 101466)</name>
    <name type="common">Phialophora europaea</name>
    <dbReference type="NCBI Taxonomy" id="1220924"/>
    <lineage>
        <taxon>Eukaryota</taxon>
        <taxon>Fungi</taxon>
        <taxon>Dikarya</taxon>
        <taxon>Ascomycota</taxon>
        <taxon>Pezizomycotina</taxon>
        <taxon>Eurotiomycetes</taxon>
        <taxon>Chaetothyriomycetidae</taxon>
        <taxon>Chaetothyriales</taxon>
        <taxon>Cyphellophoraceae</taxon>
        <taxon>Cyphellophora</taxon>
    </lineage>
</organism>
<dbReference type="InterPro" id="IPR029063">
    <property type="entry name" value="SAM-dependent_MTases_sf"/>
</dbReference>
<protein>
    <recommendedName>
        <fullName evidence="1">Methyltransferase type 11 domain-containing protein</fullName>
    </recommendedName>
</protein>
<dbReference type="AlphaFoldDB" id="W2S934"/>
<dbReference type="SUPFAM" id="SSF53335">
    <property type="entry name" value="S-adenosyl-L-methionine-dependent methyltransferases"/>
    <property type="match status" value="1"/>
</dbReference>
<sequence length="315" mass="34098">MAQATTSSRAPAPTEKTFTKYTPDQASTYTQFRRNYHPSVYNFIITSHTTTGGQLDTVLDVGCGPGLATRTLATHFQHALGLDPSPGMIDTARTLGGTTLSGSPIQYTVSSAEALNSIPAASIDLLTVANAAHWFSSMPHFWARAAEVVRPNGTVALWTGSHFRALPDLPNAEKIQAVMEAHVDDENLEPYMEEGNRMVRGGYASLPLPWHCGVPAFDEKDFVRQQWPVTEPFYEGQAEGSGVDLKTAEKMMGTGSAITRWREANPELAGTEADPVCKLVADIGRLLREAGVKEGEERVNGGVEGVVLLVKRRGE</sequence>
<proteinExistence type="predicted"/>
<dbReference type="InterPro" id="IPR013216">
    <property type="entry name" value="Methyltransf_11"/>
</dbReference>
<dbReference type="GO" id="GO:0008757">
    <property type="term" value="F:S-adenosylmethionine-dependent methyltransferase activity"/>
    <property type="evidence" value="ECO:0007669"/>
    <property type="project" value="InterPro"/>
</dbReference>
<evidence type="ECO:0000313" key="2">
    <source>
        <dbReference type="EMBL" id="ETN44404.1"/>
    </source>
</evidence>
<dbReference type="CDD" id="cd02440">
    <property type="entry name" value="AdoMet_MTases"/>
    <property type="match status" value="1"/>
</dbReference>
<dbReference type="FunCoup" id="W2S934">
    <property type="interactions" value="768"/>
</dbReference>
<dbReference type="HOGENOM" id="CLU_049344_1_0_1"/>
<dbReference type="STRING" id="1220924.W2S934"/>
<dbReference type="InterPro" id="IPR051052">
    <property type="entry name" value="Diverse_substrate_MTase"/>
</dbReference>
<evidence type="ECO:0000259" key="1">
    <source>
        <dbReference type="Pfam" id="PF08241"/>
    </source>
</evidence>
<dbReference type="VEuPathDB" id="FungiDB:HMPREF1541_10584"/>
<evidence type="ECO:0000313" key="3">
    <source>
        <dbReference type="Proteomes" id="UP000030752"/>
    </source>
</evidence>
<dbReference type="OrthoDB" id="10027013at2759"/>
<dbReference type="Proteomes" id="UP000030752">
    <property type="component" value="Unassembled WGS sequence"/>
</dbReference>
<accession>W2S934</accession>
<dbReference type="InParanoid" id="W2S934"/>
<dbReference type="EMBL" id="KB822715">
    <property type="protein sequence ID" value="ETN44404.1"/>
    <property type="molecule type" value="Genomic_DNA"/>
</dbReference>
<dbReference type="Pfam" id="PF08241">
    <property type="entry name" value="Methyltransf_11"/>
    <property type="match status" value="1"/>
</dbReference>
<dbReference type="PANTHER" id="PTHR44942:SF10">
    <property type="entry name" value="METHYLTRANSFERASE TYPE 11 DOMAIN-CONTAINING PROTEIN"/>
    <property type="match status" value="1"/>
</dbReference>
<name>W2S934_CYPE1</name>
<keyword evidence="3" id="KW-1185">Reference proteome</keyword>
<feature type="domain" description="Methyltransferase type 11" evidence="1">
    <location>
        <begin position="59"/>
        <end position="156"/>
    </location>
</feature>
<dbReference type="eggNOG" id="KOG3010">
    <property type="taxonomic scope" value="Eukaryota"/>
</dbReference>
<dbReference type="PANTHER" id="PTHR44942">
    <property type="entry name" value="METHYLTRANSF_11 DOMAIN-CONTAINING PROTEIN"/>
    <property type="match status" value="1"/>
</dbReference>
<dbReference type="RefSeq" id="XP_008713477.1">
    <property type="nucleotide sequence ID" value="XM_008715255.1"/>
</dbReference>
<gene>
    <name evidence="2" type="ORF">HMPREF1541_10584</name>
</gene>
<reference evidence="2 3" key="1">
    <citation type="submission" date="2013-03" db="EMBL/GenBank/DDBJ databases">
        <title>The Genome Sequence of Phialophora europaea CBS 101466.</title>
        <authorList>
            <consortium name="The Broad Institute Genomics Platform"/>
            <person name="Cuomo C."/>
            <person name="de Hoog S."/>
            <person name="Gorbushina A."/>
            <person name="Walker B."/>
            <person name="Young S.K."/>
            <person name="Zeng Q."/>
            <person name="Gargeya S."/>
            <person name="Fitzgerald M."/>
            <person name="Haas B."/>
            <person name="Abouelleil A."/>
            <person name="Allen A.W."/>
            <person name="Alvarado L."/>
            <person name="Arachchi H.M."/>
            <person name="Berlin A.M."/>
            <person name="Chapman S.B."/>
            <person name="Gainer-Dewar J."/>
            <person name="Goldberg J."/>
            <person name="Griggs A."/>
            <person name="Gujja S."/>
            <person name="Hansen M."/>
            <person name="Howarth C."/>
            <person name="Imamovic A."/>
            <person name="Ireland A."/>
            <person name="Larimer J."/>
            <person name="McCowan C."/>
            <person name="Murphy C."/>
            <person name="Pearson M."/>
            <person name="Poon T.W."/>
            <person name="Priest M."/>
            <person name="Roberts A."/>
            <person name="Saif S."/>
            <person name="Shea T."/>
            <person name="Sisk P."/>
            <person name="Sykes S."/>
            <person name="Wortman J."/>
            <person name="Nusbaum C."/>
            <person name="Birren B."/>
        </authorList>
    </citation>
    <scope>NUCLEOTIDE SEQUENCE [LARGE SCALE GENOMIC DNA]</scope>
    <source>
        <strain evidence="2 3">CBS 101466</strain>
    </source>
</reference>
<dbReference type="GeneID" id="19977923"/>
<dbReference type="Gene3D" id="3.40.50.150">
    <property type="entry name" value="Vaccinia Virus protein VP39"/>
    <property type="match status" value="1"/>
</dbReference>